<feature type="chain" id="PRO_5043930048" evidence="3">
    <location>
        <begin position="21"/>
        <end position="234"/>
    </location>
</feature>
<dbReference type="InterPro" id="IPR018392">
    <property type="entry name" value="LysM"/>
</dbReference>
<dbReference type="KEGG" id="cmav:ABHF33_00390"/>
<evidence type="ECO:0000259" key="4">
    <source>
        <dbReference type="PROSITE" id="PS51782"/>
    </source>
</evidence>
<protein>
    <submittedName>
        <fullName evidence="5">Peptidoglycan DD-metalloendopeptidase family protein</fullName>
    </submittedName>
</protein>
<gene>
    <name evidence="5" type="ORF">ABHF33_00390</name>
</gene>
<dbReference type="GO" id="GO:0004222">
    <property type="term" value="F:metalloendopeptidase activity"/>
    <property type="evidence" value="ECO:0007669"/>
    <property type="project" value="TreeGrafter"/>
</dbReference>
<dbReference type="CDD" id="cd00118">
    <property type="entry name" value="LysM"/>
    <property type="match status" value="1"/>
</dbReference>
<dbReference type="EMBL" id="CP157355">
    <property type="protein sequence ID" value="XBM00776.1"/>
    <property type="molecule type" value="Genomic_DNA"/>
</dbReference>
<keyword evidence="3" id="KW-0732">Signal</keyword>
<dbReference type="AlphaFoldDB" id="A0AAU7FAQ9"/>
<comment type="similarity">
    <text evidence="1">Belongs to the E.coli NlpD/Haemophilus LppB family.</text>
</comment>
<reference evidence="5" key="1">
    <citation type="submission" date="2024-05" db="EMBL/GenBank/DDBJ databases">
        <authorList>
            <person name="Yang L."/>
            <person name="Pan L."/>
        </authorList>
    </citation>
    <scope>NUCLEOTIDE SEQUENCE</scope>
    <source>
        <strain evidence="5">FCG-7</strain>
    </source>
</reference>
<name>A0AAU7FAQ9_9NEIS</name>
<organism evidence="5">
    <name type="scientific">Chitinibacter mangrovi</name>
    <dbReference type="NCBI Taxonomy" id="3153927"/>
    <lineage>
        <taxon>Bacteria</taxon>
        <taxon>Pseudomonadati</taxon>
        <taxon>Pseudomonadota</taxon>
        <taxon>Betaproteobacteria</taxon>
        <taxon>Neisseriales</taxon>
        <taxon>Chitinibacteraceae</taxon>
        <taxon>Chitinibacter</taxon>
    </lineage>
</organism>
<dbReference type="SUPFAM" id="SSF51261">
    <property type="entry name" value="Duplicated hybrid motif"/>
    <property type="match status" value="1"/>
</dbReference>
<dbReference type="SMART" id="SM00257">
    <property type="entry name" value="LysM"/>
    <property type="match status" value="1"/>
</dbReference>
<feature type="compositionally biased region" description="Low complexity" evidence="2">
    <location>
        <begin position="94"/>
        <end position="107"/>
    </location>
</feature>
<feature type="signal peptide" evidence="3">
    <location>
        <begin position="1"/>
        <end position="20"/>
    </location>
</feature>
<dbReference type="Gene3D" id="2.70.70.10">
    <property type="entry name" value="Glucose Permease (Domain IIA)"/>
    <property type="match status" value="1"/>
</dbReference>
<accession>A0AAU7FAQ9</accession>
<dbReference type="InterPro" id="IPR016047">
    <property type="entry name" value="M23ase_b-sheet_dom"/>
</dbReference>
<dbReference type="PROSITE" id="PS51257">
    <property type="entry name" value="PROKAR_LIPOPROTEIN"/>
    <property type="match status" value="1"/>
</dbReference>
<evidence type="ECO:0000256" key="3">
    <source>
        <dbReference type="SAM" id="SignalP"/>
    </source>
</evidence>
<feature type="region of interest" description="Disordered" evidence="2">
    <location>
        <begin position="86"/>
        <end position="107"/>
    </location>
</feature>
<dbReference type="Pfam" id="PF01476">
    <property type="entry name" value="LysM"/>
    <property type="match status" value="1"/>
</dbReference>
<evidence type="ECO:0000256" key="1">
    <source>
        <dbReference type="ARBA" id="ARBA00038420"/>
    </source>
</evidence>
<proteinExistence type="inferred from homology"/>
<evidence type="ECO:0000256" key="2">
    <source>
        <dbReference type="SAM" id="MobiDB-lite"/>
    </source>
</evidence>
<sequence>MSARLLSCFMALILLGFGLSGCSSTNSGSVAGNTRVAPGFYRVQTGDTLYRIAKAHNQSVANIKSWNQLSDNHIAVGQLLRVRADGASKPPAPASTKSPASKPAASATPVPKVSLSLVWPHAGNLVGKYAPPRNKGIDIAGKEGDPVLAAADGKVVYAGDGIRAYGNMVIVRHAGEYLTTYAHNQALLVAEGAQVRQGQPIARMGKSGTDAVKLHFELRFKGQPTNPLAQLPER</sequence>
<dbReference type="InterPro" id="IPR011055">
    <property type="entry name" value="Dup_hybrid_motif"/>
</dbReference>
<dbReference type="Pfam" id="PF01551">
    <property type="entry name" value="Peptidase_M23"/>
    <property type="match status" value="1"/>
</dbReference>
<dbReference type="PROSITE" id="PS51782">
    <property type="entry name" value="LYSM"/>
    <property type="match status" value="1"/>
</dbReference>
<dbReference type="InterPro" id="IPR050570">
    <property type="entry name" value="Cell_wall_metabolism_enzyme"/>
</dbReference>
<dbReference type="PANTHER" id="PTHR21666:SF263">
    <property type="entry name" value="MUREIN HYDROLASE ACTIVATOR NLPD"/>
    <property type="match status" value="1"/>
</dbReference>
<dbReference type="Gene3D" id="3.10.350.10">
    <property type="entry name" value="LysM domain"/>
    <property type="match status" value="1"/>
</dbReference>
<evidence type="ECO:0000313" key="5">
    <source>
        <dbReference type="EMBL" id="XBM00776.1"/>
    </source>
</evidence>
<dbReference type="PANTHER" id="PTHR21666">
    <property type="entry name" value="PEPTIDASE-RELATED"/>
    <property type="match status" value="1"/>
</dbReference>
<dbReference type="RefSeq" id="WP_348945109.1">
    <property type="nucleotide sequence ID" value="NZ_CP157355.1"/>
</dbReference>
<dbReference type="CDD" id="cd12797">
    <property type="entry name" value="M23_peptidase"/>
    <property type="match status" value="1"/>
</dbReference>
<dbReference type="InterPro" id="IPR036779">
    <property type="entry name" value="LysM_dom_sf"/>
</dbReference>
<feature type="domain" description="LysM" evidence="4">
    <location>
        <begin position="39"/>
        <end position="82"/>
    </location>
</feature>